<feature type="transmembrane region" description="Helical" evidence="10">
    <location>
        <begin position="412"/>
        <end position="434"/>
    </location>
</feature>
<keyword evidence="7 10" id="KW-0472">Membrane</keyword>
<gene>
    <name evidence="12" type="ORF">CSKR_102739</name>
</gene>
<protein>
    <recommendedName>
        <fullName evidence="8">Sugar phosphate exchanger 3</fullName>
    </recommendedName>
    <alternativeName>
        <fullName evidence="9">Solute carrier family 37 member 3</fullName>
    </alternativeName>
</protein>
<feature type="transmembrane region" description="Helical" evidence="10">
    <location>
        <begin position="21"/>
        <end position="41"/>
    </location>
</feature>
<dbReference type="InterPro" id="IPR036259">
    <property type="entry name" value="MFS_trans_sf"/>
</dbReference>
<accession>A0A8T1LX54</accession>
<feature type="transmembrane region" description="Helical" evidence="10">
    <location>
        <begin position="119"/>
        <end position="140"/>
    </location>
</feature>
<dbReference type="PROSITE" id="PS50850">
    <property type="entry name" value="MFS"/>
    <property type="match status" value="1"/>
</dbReference>
<dbReference type="InterPro" id="IPR000849">
    <property type="entry name" value="Sugar_P_transporter"/>
</dbReference>
<sequence>MSSLAPGIKLLKRCIPSWTVQGGRAFVFLTTFLIYTCYHLSRKPISVVKSVLHANCSEIADKTHTPIVPENSTFCDWKPFDGDNYDSLFGTLDLVFLSAYSVSMFVSGHVADHFHLRHFLTVGSVLTGLATIAFGLGFFLNIHSYAFYLIVQLLGGILQATGWPAVVACMGNWFGKSRRGFFMGVWTSHASLGNILGSLIAGVFVTTQWGWSFVVPGLMISAVGILTFFFLVPYPEEVGLESPSRAPIVKLFDYAAQSDQVEEPPGSTEDMEHATLRCRFSSRDDLPELSEASSSTQLTGGAPPISVEKHAVSFWSALRVPGVVEYSFCLFFSKLVSYTFLFWLPNYIKEAGGFNPTDAADLSTIFDVGGIIGGILAGAVSDHTGASATVCVVMLVFSVPMLYLYFLYGAVSVLSCSLLLLPLGLLVNGPYALITTAVSADLGTHPSLQSDARALATVAGIIDGTGSVGSALGPLLCGLLKSYGWGAVIAMLMTALALAAVLLMRRVCVEVGLCVRTRRRPLLLEEPIA</sequence>
<keyword evidence="5 10" id="KW-0812">Transmembrane</keyword>
<dbReference type="GO" id="GO:0016020">
    <property type="term" value="C:membrane"/>
    <property type="evidence" value="ECO:0007669"/>
    <property type="project" value="UniProtKB-SubCell"/>
</dbReference>
<dbReference type="PANTHER" id="PTHR43184">
    <property type="entry name" value="MAJOR FACILITATOR SUPERFAMILY TRANSPORTER 16, ISOFORM B"/>
    <property type="match status" value="1"/>
</dbReference>
<organism evidence="12 13">
    <name type="scientific">Clonorchis sinensis</name>
    <name type="common">Chinese liver fluke</name>
    <dbReference type="NCBI Taxonomy" id="79923"/>
    <lineage>
        <taxon>Eukaryota</taxon>
        <taxon>Metazoa</taxon>
        <taxon>Spiralia</taxon>
        <taxon>Lophotrochozoa</taxon>
        <taxon>Platyhelminthes</taxon>
        <taxon>Trematoda</taxon>
        <taxon>Digenea</taxon>
        <taxon>Opisthorchiida</taxon>
        <taxon>Opisthorchiata</taxon>
        <taxon>Opisthorchiidae</taxon>
        <taxon>Clonorchis</taxon>
    </lineage>
</organism>
<keyword evidence="6 10" id="KW-1133">Transmembrane helix</keyword>
<dbReference type="PIRSF" id="PIRSF002808">
    <property type="entry name" value="Hexose_phosphate_transp"/>
    <property type="match status" value="1"/>
</dbReference>
<dbReference type="Proteomes" id="UP000286415">
    <property type="component" value="Unassembled WGS sequence"/>
</dbReference>
<evidence type="ECO:0000256" key="4">
    <source>
        <dbReference type="ARBA" id="ARBA00022597"/>
    </source>
</evidence>
<keyword evidence="13" id="KW-1185">Reference proteome</keyword>
<evidence type="ECO:0000313" key="13">
    <source>
        <dbReference type="Proteomes" id="UP000286415"/>
    </source>
</evidence>
<name>A0A8T1LX54_CLOSI</name>
<dbReference type="OrthoDB" id="3639251at2759"/>
<feature type="transmembrane region" description="Helical" evidence="10">
    <location>
        <begin position="181"/>
        <end position="205"/>
    </location>
</feature>
<evidence type="ECO:0000256" key="3">
    <source>
        <dbReference type="ARBA" id="ARBA00022448"/>
    </source>
</evidence>
<keyword evidence="4" id="KW-0762">Sugar transport</keyword>
<dbReference type="InterPro" id="IPR020846">
    <property type="entry name" value="MFS_dom"/>
</dbReference>
<keyword evidence="3" id="KW-0813">Transport</keyword>
<feature type="transmembrane region" description="Helical" evidence="10">
    <location>
        <begin position="211"/>
        <end position="232"/>
    </location>
</feature>
<evidence type="ECO:0000256" key="8">
    <source>
        <dbReference type="ARBA" id="ARBA00041091"/>
    </source>
</evidence>
<dbReference type="GO" id="GO:0022857">
    <property type="term" value="F:transmembrane transporter activity"/>
    <property type="evidence" value="ECO:0007669"/>
    <property type="project" value="InterPro"/>
</dbReference>
<dbReference type="Pfam" id="PF07690">
    <property type="entry name" value="MFS_1"/>
    <property type="match status" value="1"/>
</dbReference>
<evidence type="ECO:0000256" key="10">
    <source>
        <dbReference type="SAM" id="Phobius"/>
    </source>
</evidence>
<feature type="transmembrane region" description="Helical" evidence="10">
    <location>
        <begin position="146"/>
        <end position="169"/>
    </location>
</feature>
<dbReference type="InterPro" id="IPR011701">
    <property type="entry name" value="MFS"/>
</dbReference>
<feature type="domain" description="Major facilitator superfamily (MFS) profile" evidence="11">
    <location>
        <begin position="30"/>
        <end position="512"/>
    </location>
</feature>
<evidence type="ECO:0000256" key="7">
    <source>
        <dbReference type="ARBA" id="ARBA00023136"/>
    </source>
</evidence>
<evidence type="ECO:0000259" key="11">
    <source>
        <dbReference type="PROSITE" id="PS50850"/>
    </source>
</evidence>
<dbReference type="AlphaFoldDB" id="A0A8T1LX54"/>
<proteinExistence type="inferred from homology"/>
<reference evidence="12 13" key="2">
    <citation type="journal article" date="2021" name="Genomics">
        <title>High-quality reference genome for Clonorchis sinensis.</title>
        <authorList>
            <person name="Young N.D."/>
            <person name="Stroehlein A.J."/>
            <person name="Kinkar L."/>
            <person name="Wang T."/>
            <person name="Sohn W.M."/>
            <person name="Chang B.C.H."/>
            <person name="Kaur P."/>
            <person name="Weisz D."/>
            <person name="Dudchenko O."/>
            <person name="Aiden E.L."/>
            <person name="Korhonen P.K."/>
            <person name="Gasser R.B."/>
        </authorList>
    </citation>
    <scope>NUCLEOTIDE SEQUENCE [LARGE SCALE GENOMIC DNA]</scope>
    <source>
        <strain evidence="12">Cs-k2</strain>
    </source>
</reference>
<dbReference type="EMBL" id="NIRI02000077">
    <property type="protein sequence ID" value="KAG5441165.1"/>
    <property type="molecule type" value="Genomic_DNA"/>
</dbReference>
<feature type="transmembrane region" description="Helical" evidence="10">
    <location>
        <begin position="323"/>
        <end position="344"/>
    </location>
</feature>
<evidence type="ECO:0000313" key="12">
    <source>
        <dbReference type="EMBL" id="KAG5441165.1"/>
    </source>
</evidence>
<dbReference type="Gene3D" id="1.20.1250.20">
    <property type="entry name" value="MFS general substrate transporter like domains"/>
    <property type="match status" value="2"/>
</dbReference>
<comment type="caution">
    <text evidence="12">The sequence shown here is derived from an EMBL/GenBank/DDBJ whole genome shotgun (WGS) entry which is preliminary data.</text>
</comment>
<feature type="transmembrane region" description="Helical" evidence="10">
    <location>
        <begin position="364"/>
        <end position="381"/>
    </location>
</feature>
<feature type="transmembrane region" description="Helical" evidence="10">
    <location>
        <begin position="388"/>
        <end position="406"/>
    </location>
</feature>
<comment type="similarity">
    <text evidence="2">Belongs to the major facilitator superfamily. Organophosphate:Pi antiporter (OPA) (TC 2.A.1.4) family.</text>
</comment>
<comment type="subcellular location">
    <subcellularLocation>
        <location evidence="1">Membrane</location>
        <topology evidence="1">Multi-pass membrane protein</topology>
    </subcellularLocation>
</comment>
<evidence type="ECO:0000256" key="5">
    <source>
        <dbReference type="ARBA" id="ARBA00022692"/>
    </source>
</evidence>
<evidence type="ECO:0000256" key="2">
    <source>
        <dbReference type="ARBA" id="ARBA00009598"/>
    </source>
</evidence>
<dbReference type="FunFam" id="1.20.1250.20:FF:000028">
    <property type="entry name" value="Sugar phosphate exchanger 3 isoform 1"/>
    <property type="match status" value="1"/>
</dbReference>
<evidence type="ECO:0000256" key="1">
    <source>
        <dbReference type="ARBA" id="ARBA00004141"/>
    </source>
</evidence>
<evidence type="ECO:0000256" key="6">
    <source>
        <dbReference type="ARBA" id="ARBA00022989"/>
    </source>
</evidence>
<dbReference type="PANTHER" id="PTHR43184:SF12">
    <property type="entry name" value="SUGAR PHOSPHATE EXCHANGER 3"/>
    <property type="match status" value="1"/>
</dbReference>
<evidence type="ECO:0000256" key="9">
    <source>
        <dbReference type="ARBA" id="ARBA00042039"/>
    </source>
</evidence>
<feature type="transmembrane region" description="Helical" evidence="10">
    <location>
        <begin position="482"/>
        <end position="503"/>
    </location>
</feature>
<reference evidence="12 13" key="1">
    <citation type="journal article" date="2018" name="Biotechnol. Adv.">
        <title>Improved genomic resources and new bioinformatic workflow for the carcinogenic parasite Clonorchis sinensis: Biotechnological implications.</title>
        <authorList>
            <person name="Wang D."/>
            <person name="Korhonen P.K."/>
            <person name="Gasser R.B."/>
            <person name="Young N.D."/>
        </authorList>
    </citation>
    <scope>NUCLEOTIDE SEQUENCE [LARGE SCALE GENOMIC DNA]</scope>
    <source>
        <strain evidence="12">Cs-k2</strain>
    </source>
</reference>
<feature type="transmembrane region" description="Helical" evidence="10">
    <location>
        <begin position="87"/>
        <end position="107"/>
    </location>
</feature>
<dbReference type="SUPFAM" id="SSF103473">
    <property type="entry name" value="MFS general substrate transporter"/>
    <property type="match status" value="1"/>
</dbReference>